<dbReference type="InterPro" id="IPR035919">
    <property type="entry name" value="EAL_sf"/>
</dbReference>
<keyword evidence="1" id="KW-1133">Transmembrane helix</keyword>
<keyword evidence="1" id="KW-0472">Membrane</keyword>
<dbReference type="PANTHER" id="PTHR44757:SF2">
    <property type="entry name" value="BIOFILM ARCHITECTURE MAINTENANCE PROTEIN MBAA"/>
    <property type="match status" value="1"/>
</dbReference>
<evidence type="ECO:0000256" key="1">
    <source>
        <dbReference type="SAM" id="Phobius"/>
    </source>
</evidence>
<dbReference type="Proteomes" id="UP001059617">
    <property type="component" value="Chromosome"/>
</dbReference>
<feature type="transmembrane region" description="Helical" evidence="1">
    <location>
        <begin position="106"/>
        <end position="126"/>
    </location>
</feature>
<name>A0ABY5VUU3_9ACTN</name>
<organism evidence="4 5">
    <name type="scientific">Dactylosporangium fulvum</name>
    <dbReference type="NCBI Taxonomy" id="53359"/>
    <lineage>
        <taxon>Bacteria</taxon>
        <taxon>Bacillati</taxon>
        <taxon>Actinomycetota</taxon>
        <taxon>Actinomycetes</taxon>
        <taxon>Micromonosporales</taxon>
        <taxon>Micromonosporaceae</taxon>
        <taxon>Dactylosporangium</taxon>
    </lineage>
</organism>
<dbReference type="EC" id="2.7.7.65" evidence="4"/>
<dbReference type="RefSeq" id="WP_259858342.1">
    <property type="nucleotide sequence ID" value="NZ_BAAAST010000043.1"/>
</dbReference>
<feature type="domain" description="GGDEF" evidence="3">
    <location>
        <begin position="359"/>
        <end position="487"/>
    </location>
</feature>
<dbReference type="PANTHER" id="PTHR44757">
    <property type="entry name" value="DIGUANYLATE CYCLASE DGCP"/>
    <property type="match status" value="1"/>
</dbReference>
<feature type="transmembrane region" description="Helical" evidence="1">
    <location>
        <begin position="234"/>
        <end position="253"/>
    </location>
</feature>
<feature type="domain" description="EAL" evidence="2">
    <location>
        <begin position="425"/>
        <end position="642"/>
    </location>
</feature>
<dbReference type="GO" id="GO:0052621">
    <property type="term" value="F:diguanylate cyclase activity"/>
    <property type="evidence" value="ECO:0007669"/>
    <property type="project" value="UniProtKB-EC"/>
</dbReference>
<dbReference type="InterPro" id="IPR000160">
    <property type="entry name" value="GGDEF_dom"/>
</dbReference>
<evidence type="ECO:0000259" key="2">
    <source>
        <dbReference type="PROSITE" id="PS50883"/>
    </source>
</evidence>
<dbReference type="PROSITE" id="PS50887">
    <property type="entry name" value="GGDEF"/>
    <property type="match status" value="1"/>
</dbReference>
<feature type="transmembrane region" description="Helical" evidence="1">
    <location>
        <begin position="273"/>
        <end position="291"/>
    </location>
</feature>
<accession>A0ABY5VUU3</accession>
<dbReference type="InterPro" id="IPR043128">
    <property type="entry name" value="Rev_trsase/Diguanyl_cyclase"/>
</dbReference>
<feature type="transmembrane region" description="Helical" evidence="1">
    <location>
        <begin position="138"/>
        <end position="160"/>
    </location>
</feature>
<sequence>MDETDELPADYARRLLPVFGPLFTVALSWAVARYAGYEGLTILGWLPGALGIATGAWYLFRASRTPHLSPAGRRFWRHLAIAAFLIAPATKPLTEASLGVRPTGPVLAGAVLLLSVALLLVLWALLRLPTRSRSRGDWLRLGLDAATVLICAATFLWHFVLRPLVEADAELPKVLGLLALSLLCLLAVLAVVKLILVGTGAVDMGALRALALVVLLGAVGSALVPVLRDPRLSGVSNTITMLEAVVVALAGLIQCRRAVPVTTPRAGRRPYSILPYFAVAAVDLLLIVVTFGDGSTVAVLTGATAATAAVVVRQLLAFRDNDALLGSLREHQRLLHEQATHDALTGLPNRMLFNDALESAAAAILVDLDDFKAVNDTLGHPVGDSLLTEVGRRLRAAVRSGDVVARLGGDEFAVLLPDTESEGVTARILTELTAPVQTHGHVLTVSASVGVAERGPDDDAQALLRHADIAMYAAKQRGKGRSARYTPDLSGLLTSPDAETRQRELRRAVTASAPPVTLEISRSTLVAPGFTAELATILTETGRSPSALTLKIPAGQLSDTDAVRAVLLDLRSMGVHLALDHTGTPHARLDLLTALPFTRLVLDPSFFAGNGRQAALAEAVIRFAQDTGIEYTVMGAEVPAPI</sequence>
<keyword evidence="1" id="KW-0812">Transmembrane</keyword>
<feature type="transmembrane region" description="Helical" evidence="1">
    <location>
        <begin position="175"/>
        <end position="197"/>
    </location>
</feature>
<gene>
    <name evidence="4" type="ORF">Dfulv_36235</name>
</gene>
<dbReference type="SMART" id="SM00052">
    <property type="entry name" value="EAL"/>
    <property type="match status" value="1"/>
</dbReference>
<dbReference type="InterPro" id="IPR029787">
    <property type="entry name" value="Nucleotide_cyclase"/>
</dbReference>
<dbReference type="Pfam" id="PF00563">
    <property type="entry name" value="EAL"/>
    <property type="match status" value="1"/>
</dbReference>
<dbReference type="Pfam" id="PF00990">
    <property type="entry name" value="GGDEF"/>
    <property type="match status" value="1"/>
</dbReference>
<reference evidence="4" key="2">
    <citation type="submission" date="2022-09" db="EMBL/GenBank/DDBJ databases">
        <title>Biosynthetic gene clusters of Dactylosporangioum fulvum.</title>
        <authorList>
            <person name="Caradec T."/>
        </authorList>
    </citation>
    <scope>NUCLEOTIDE SEQUENCE</scope>
    <source>
        <strain evidence="4">NRRL B-16292</strain>
    </source>
</reference>
<dbReference type="PROSITE" id="PS50883">
    <property type="entry name" value="EAL"/>
    <property type="match status" value="1"/>
</dbReference>
<dbReference type="SUPFAM" id="SSF55073">
    <property type="entry name" value="Nucleotide cyclase"/>
    <property type="match status" value="1"/>
</dbReference>
<evidence type="ECO:0000259" key="3">
    <source>
        <dbReference type="PROSITE" id="PS50887"/>
    </source>
</evidence>
<dbReference type="EMBL" id="CP073720">
    <property type="protein sequence ID" value="UWP80579.1"/>
    <property type="molecule type" value="Genomic_DNA"/>
</dbReference>
<keyword evidence="4" id="KW-0548">Nucleotidyltransferase</keyword>
<feature type="transmembrane region" description="Helical" evidence="1">
    <location>
        <begin position="209"/>
        <end position="228"/>
    </location>
</feature>
<feature type="transmembrane region" description="Helical" evidence="1">
    <location>
        <begin position="42"/>
        <end position="63"/>
    </location>
</feature>
<dbReference type="Gene3D" id="3.20.20.450">
    <property type="entry name" value="EAL domain"/>
    <property type="match status" value="1"/>
</dbReference>
<dbReference type="SMART" id="SM00267">
    <property type="entry name" value="GGDEF"/>
    <property type="match status" value="1"/>
</dbReference>
<dbReference type="SUPFAM" id="SSF141868">
    <property type="entry name" value="EAL domain-like"/>
    <property type="match status" value="1"/>
</dbReference>
<dbReference type="Gene3D" id="3.30.70.270">
    <property type="match status" value="1"/>
</dbReference>
<evidence type="ECO:0000313" key="4">
    <source>
        <dbReference type="EMBL" id="UWP80579.1"/>
    </source>
</evidence>
<dbReference type="CDD" id="cd01949">
    <property type="entry name" value="GGDEF"/>
    <property type="match status" value="1"/>
</dbReference>
<proteinExistence type="predicted"/>
<feature type="transmembrane region" description="Helical" evidence="1">
    <location>
        <begin position="15"/>
        <end position="36"/>
    </location>
</feature>
<dbReference type="InterPro" id="IPR052155">
    <property type="entry name" value="Biofilm_reg_signaling"/>
</dbReference>
<keyword evidence="4" id="KW-0808">Transferase</keyword>
<keyword evidence="5" id="KW-1185">Reference proteome</keyword>
<evidence type="ECO:0000313" key="5">
    <source>
        <dbReference type="Proteomes" id="UP001059617"/>
    </source>
</evidence>
<dbReference type="NCBIfam" id="TIGR00254">
    <property type="entry name" value="GGDEF"/>
    <property type="match status" value="1"/>
</dbReference>
<protein>
    <submittedName>
        <fullName evidence="4">Diguanylate cyclase</fullName>
        <ecNumber evidence="4">2.7.7.65</ecNumber>
    </submittedName>
</protein>
<reference evidence="4" key="1">
    <citation type="submission" date="2021-04" db="EMBL/GenBank/DDBJ databases">
        <authorList>
            <person name="Hartkoorn R.C."/>
            <person name="Beaudoing E."/>
            <person name="Hot D."/>
        </authorList>
    </citation>
    <scope>NUCLEOTIDE SEQUENCE</scope>
    <source>
        <strain evidence="4">NRRL B-16292</strain>
    </source>
</reference>
<dbReference type="InterPro" id="IPR001633">
    <property type="entry name" value="EAL_dom"/>
</dbReference>